<evidence type="ECO:0008006" key="3">
    <source>
        <dbReference type="Google" id="ProtNLM"/>
    </source>
</evidence>
<dbReference type="STRING" id="1524460.IX84_00440"/>
<evidence type="ECO:0000313" key="1">
    <source>
        <dbReference type="EMBL" id="KGE89822.1"/>
    </source>
</evidence>
<protein>
    <recommendedName>
        <fullName evidence="3">HD/PDEase domain-containing protein</fullName>
    </recommendedName>
</protein>
<accession>A0A098SG79</accession>
<dbReference type="EMBL" id="JPOS01000002">
    <property type="protein sequence ID" value="KGE89822.1"/>
    <property type="molecule type" value="Genomic_DNA"/>
</dbReference>
<organism evidence="1 2">
    <name type="scientific">Phaeodactylibacter xiamenensis</name>
    <dbReference type="NCBI Taxonomy" id="1524460"/>
    <lineage>
        <taxon>Bacteria</taxon>
        <taxon>Pseudomonadati</taxon>
        <taxon>Bacteroidota</taxon>
        <taxon>Saprospiria</taxon>
        <taxon>Saprospirales</taxon>
        <taxon>Haliscomenobacteraceae</taxon>
        <taxon>Phaeodactylibacter</taxon>
    </lineage>
</organism>
<name>A0A098SG79_9BACT</name>
<evidence type="ECO:0000313" key="2">
    <source>
        <dbReference type="Proteomes" id="UP000029736"/>
    </source>
</evidence>
<proteinExistence type="predicted"/>
<dbReference type="SUPFAM" id="SSF109604">
    <property type="entry name" value="HD-domain/PDEase-like"/>
    <property type="match status" value="1"/>
</dbReference>
<dbReference type="RefSeq" id="WP_044215605.1">
    <property type="nucleotide sequence ID" value="NZ_JBKAGJ010000014.1"/>
</dbReference>
<dbReference type="Gene3D" id="1.10.3210.10">
    <property type="entry name" value="Hypothetical protein af1432"/>
    <property type="match status" value="1"/>
</dbReference>
<dbReference type="AlphaFoldDB" id="A0A098SG79"/>
<dbReference type="GO" id="GO:0008893">
    <property type="term" value="F:guanosine-3',5'-bis(diphosphate) 3'-diphosphatase activity"/>
    <property type="evidence" value="ECO:0007669"/>
    <property type="project" value="TreeGrafter"/>
</dbReference>
<dbReference type="OrthoDB" id="9802385at2"/>
<dbReference type="InterPro" id="IPR052194">
    <property type="entry name" value="MESH1"/>
</dbReference>
<keyword evidence="2" id="KW-1185">Reference proteome</keyword>
<sequence length="185" mass="21141">MFALALPELLEALQFAAIKHQYDRRGGYSRLPYINHLIKVTNGLVNRCGFTEDTLLLAAVLHDIVEDTDVTGEELAERFGHEVAAIVLELTDDMSLSYEVRKQRQLETAAQLSRGARVIRLADKASNIEDIFSYPLDWSLDKKEAYLKNSEQIAAIIKGEHPRLDQWFDQTAKWAAQELEKQRQQ</sequence>
<dbReference type="PANTHER" id="PTHR46246">
    <property type="entry name" value="GUANOSINE-3',5'-BIS(DIPHOSPHATE) 3'-PYROPHOSPHOHYDROLASE MESH1"/>
    <property type="match status" value="1"/>
</dbReference>
<dbReference type="Pfam" id="PF13328">
    <property type="entry name" value="HD_4"/>
    <property type="match status" value="1"/>
</dbReference>
<dbReference type="PANTHER" id="PTHR46246:SF1">
    <property type="entry name" value="GUANOSINE-3',5'-BIS(DIPHOSPHATE) 3'-PYROPHOSPHOHYDROLASE MESH1"/>
    <property type="match status" value="1"/>
</dbReference>
<reference evidence="1 2" key="1">
    <citation type="journal article" date="2014" name="Int. J. Syst. Evol. Microbiol.">
        <title>Phaeodactylibacter xiamenensis gen. nov., sp. nov., a member of the family Saprospiraceae isolated from the marine alga Phaeodactylum tricornutum.</title>
        <authorList>
            <person name="Chen Z.Jr."/>
            <person name="Lei X."/>
            <person name="Lai Q."/>
            <person name="Li Y."/>
            <person name="Zhang B."/>
            <person name="Zhang J."/>
            <person name="Zhang H."/>
            <person name="Yang L."/>
            <person name="Zheng W."/>
            <person name="Tian Y."/>
            <person name="Yu Z."/>
            <person name="Xu H.Jr."/>
            <person name="Zheng T."/>
        </authorList>
    </citation>
    <scope>NUCLEOTIDE SEQUENCE [LARGE SCALE GENOMIC DNA]</scope>
    <source>
        <strain evidence="1 2">KD52</strain>
    </source>
</reference>
<gene>
    <name evidence="1" type="ORF">IX84_00440</name>
</gene>
<dbReference type="Proteomes" id="UP000029736">
    <property type="component" value="Unassembled WGS sequence"/>
</dbReference>
<comment type="caution">
    <text evidence="1">The sequence shown here is derived from an EMBL/GenBank/DDBJ whole genome shotgun (WGS) entry which is preliminary data.</text>
</comment>